<dbReference type="AlphaFoldDB" id="A0A4Q0NRG7"/>
<reference evidence="1 2" key="1">
    <citation type="submission" date="2018-07" db="EMBL/GenBank/DDBJ databases">
        <title>Leeuwenhoekiella genomics.</title>
        <authorList>
            <person name="Tahon G."/>
            <person name="Willems A."/>
        </authorList>
    </citation>
    <scope>NUCLEOTIDE SEQUENCE [LARGE SCALE GENOMIC DNA]</scope>
    <source>
        <strain evidence="1 2">R-50232</strain>
    </source>
</reference>
<sequence>MSNIDLTELEPILRKPIPEIPPRKITFLDIAGFPHYENVISNIYAHYLANDDNHSLGDLFLTAFLNLIKKKRPDVFKTDWVQWSVEREFFVDGNRIDILLTETSEKSQKCIIIENKIFHQVYNPFDSYWNVNKTKDKVGVILGLKQETCEHSGFISLTHDEVAQEVKKLIGTYLEDANNEDLIFVKNLLTNLKQLNIMTSEINELIKYYDQHNHQIKKIIDVQDKVRRGYLDHIGKISEELNFPLLYSTAATYRGLQVDAPNTNMNLIFHFTKPDVLEHTFSVSLELRENYLPLKDDLREKAKELITQHNFPLLIDNHGHGHWFYLVYKAYTFEDLNYDLNNLQNIYKRDWEPFLVELKKYLILEL</sequence>
<keyword evidence="2" id="KW-1185">Reference proteome</keyword>
<evidence type="ECO:0000313" key="1">
    <source>
        <dbReference type="EMBL" id="RXG13252.1"/>
    </source>
</evidence>
<proteinExistence type="predicted"/>
<dbReference type="EMBL" id="QOVI01000005">
    <property type="protein sequence ID" value="RXG13252.1"/>
    <property type="molecule type" value="Genomic_DNA"/>
</dbReference>
<accession>A0A4Q0NRG7</accession>
<dbReference type="Pfam" id="PF14281">
    <property type="entry name" value="PDDEXK_4"/>
    <property type="match status" value="1"/>
</dbReference>
<dbReference type="Proteomes" id="UP000289821">
    <property type="component" value="Unassembled WGS sequence"/>
</dbReference>
<name>A0A4Q0NRG7_9FLAO</name>
<organism evidence="1 2">
    <name type="scientific">Leeuwenhoekiella aestuarii</name>
    <dbReference type="NCBI Taxonomy" id="2249426"/>
    <lineage>
        <taxon>Bacteria</taxon>
        <taxon>Pseudomonadati</taxon>
        <taxon>Bacteroidota</taxon>
        <taxon>Flavobacteriia</taxon>
        <taxon>Flavobacteriales</taxon>
        <taxon>Flavobacteriaceae</taxon>
        <taxon>Leeuwenhoekiella</taxon>
    </lineage>
</organism>
<dbReference type="RefSeq" id="WP_128762029.1">
    <property type="nucleotide sequence ID" value="NZ_QOVI01000005.1"/>
</dbReference>
<evidence type="ECO:0000313" key="2">
    <source>
        <dbReference type="Proteomes" id="UP000289821"/>
    </source>
</evidence>
<dbReference type="InterPro" id="IPR029470">
    <property type="entry name" value="PDDEXK_4"/>
</dbReference>
<protein>
    <submittedName>
        <fullName evidence="1">PD-(D/E)XK nuclease superfamily protein</fullName>
    </submittedName>
</protein>
<gene>
    <name evidence="1" type="ORF">DSM04_105230</name>
</gene>
<comment type="caution">
    <text evidence="1">The sequence shown here is derived from an EMBL/GenBank/DDBJ whole genome shotgun (WGS) entry which is preliminary data.</text>
</comment>